<dbReference type="EMBL" id="QUMO01000001">
    <property type="protein sequence ID" value="REF89178.1"/>
    <property type="molecule type" value="Genomic_DNA"/>
</dbReference>
<dbReference type="Proteomes" id="UP000256900">
    <property type="component" value="Unassembled WGS sequence"/>
</dbReference>
<name>A0A3D9Z4F2_9HYPH</name>
<feature type="coiled-coil region" evidence="1">
    <location>
        <begin position="2"/>
        <end position="29"/>
    </location>
</feature>
<dbReference type="AlphaFoldDB" id="A0A3D9Z4F2"/>
<dbReference type="Gene3D" id="3.10.450.50">
    <property type="match status" value="1"/>
</dbReference>
<evidence type="ECO:0000256" key="1">
    <source>
        <dbReference type="SAM" id="Coils"/>
    </source>
</evidence>
<keyword evidence="4" id="KW-1185">Reference proteome</keyword>
<evidence type="ECO:0000313" key="3">
    <source>
        <dbReference type="EMBL" id="REF89178.1"/>
    </source>
</evidence>
<sequence>MEDALAARIEKIERRLRSLEEKEAVLDCINRYCMAVDLRQDDAFVGNLTADCVIDLGDEAGAQWRGRDGARLFLDESVGPAPAVPRYRALHVSGRLAVEISGDTASAEGYSAVLALRRGEHQILTCGFNHWDLARENGHWRVRRRRRRAIGGADGPNVMVNVVRQLDELASAGVDPQAEAL</sequence>
<feature type="domain" description="SnoaL-like" evidence="2">
    <location>
        <begin position="17"/>
        <end position="146"/>
    </location>
</feature>
<organism evidence="3 4">
    <name type="scientific">Methylovirgula ligni</name>
    <dbReference type="NCBI Taxonomy" id="569860"/>
    <lineage>
        <taxon>Bacteria</taxon>
        <taxon>Pseudomonadati</taxon>
        <taxon>Pseudomonadota</taxon>
        <taxon>Alphaproteobacteria</taxon>
        <taxon>Hyphomicrobiales</taxon>
        <taxon>Beijerinckiaceae</taxon>
        <taxon>Methylovirgula</taxon>
    </lineage>
</organism>
<evidence type="ECO:0000313" key="4">
    <source>
        <dbReference type="Proteomes" id="UP000256900"/>
    </source>
</evidence>
<protein>
    <submittedName>
        <fullName evidence="3">SnoaL-like protein</fullName>
    </submittedName>
</protein>
<dbReference type="InterPro" id="IPR032710">
    <property type="entry name" value="NTF2-like_dom_sf"/>
</dbReference>
<dbReference type="InterPro" id="IPR037401">
    <property type="entry name" value="SnoaL-like"/>
</dbReference>
<gene>
    <name evidence="3" type="ORF">DES32_0393</name>
</gene>
<reference evidence="3 4" key="1">
    <citation type="submission" date="2018-08" db="EMBL/GenBank/DDBJ databases">
        <title>Genomic Encyclopedia of Type Strains, Phase IV (KMG-IV): sequencing the most valuable type-strain genomes for metagenomic binning, comparative biology and taxonomic classification.</title>
        <authorList>
            <person name="Goeker M."/>
        </authorList>
    </citation>
    <scope>NUCLEOTIDE SEQUENCE [LARGE SCALE GENOMIC DNA]</scope>
    <source>
        <strain evidence="3 4">BW863</strain>
    </source>
</reference>
<dbReference type="Pfam" id="PF13577">
    <property type="entry name" value="SnoaL_4"/>
    <property type="match status" value="1"/>
</dbReference>
<accession>A0A3D9Z4F2</accession>
<proteinExistence type="predicted"/>
<dbReference type="SUPFAM" id="SSF54427">
    <property type="entry name" value="NTF2-like"/>
    <property type="match status" value="1"/>
</dbReference>
<evidence type="ECO:0000259" key="2">
    <source>
        <dbReference type="Pfam" id="PF13577"/>
    </source>
</evidence>
<comment type="caution">
    <text evidence="3">The sequence shown here is derived from an EMBL/GenBank/DDBJ whole genome shotgun (WGS) entry which is preliminary data.</text>
</comment>
<keyword evidence="1" id="KW-0175">Coiled coil</keyword>
<dbReference type="RefSeq" id="WP_165204083.1">
    <property type="nucleotide sequence ID" value="NZ_CP025086.1"/>
</dbReference>